<evidence type="ECO:0000313" key="2">
    <source>
        <dbReference type="EnsemblPlants" id="KQL06530"/>
    </source>
</evidence>
<keyword evidence="1" id="KW-0472">Membrane</keyword>
<reference evidence="3" key="1">
    <citation type="journal article" date="2012" name="Nat. Biotechnol.">
        <title>Reference genome sequence of the model plant Setaria.</title>
        <authorList>
            <person name="Bennetzen J.L."/>
            <person name="Schmutz J."/>
            <person name="Wang H."/>
            <person name="Percifield R."/>
            <person name="Hawkins J."/>
            <person name="Pontaroli A.C."/>
            <person name="Estep M."/>
            <person name="Feng L."/>
            <person name="Vaughn J.N."/>
            <person name="Grimwood J."/>
            <person name="Jenkins J."/>
            <person name="Barry K."/>
            <person name="Lindquist E."/>
            <person name="Hellsten U."/>
            <person name="Deshpande S."/>
            <person name="Wang X."/>
            <person name="Wu X."/>
            <person name="Mitros T."/>
            <person name="Triplett J."/>
            <person name="Yang X."/>
            <person name="Ye C.Y."/>
            <person name="Mauro-Herrera M."/>
            <person name="Wang L."/>
            <person name="Li P."/>
            <person name="Sharma M."/>
            <person name="Sharma R."/>
            <person name="Ronald P.C."/>
            <person name="Panaud O."/>
            <person name="Kellogg E.A."/>
            <person name="Brutnell T.P."/>
            <person name="Doust A.N."/>
            <person name="Tuskan G.A."/>
            <person name="Rokhsar D."/>
            <person name="Devos K.M."/>
        </authorList>
    </citation>
    <scope>NUCLEOTIDE SEQUENCE [LARGE SCALE GENOMIC DNA]</scope>
    <source>
        <strain evidence="3">cv. Yugu1</strain>
    </source>
</reference>
<accession>K3XTL6</accession>
<keyword evidence="1" id="KW-1133">Transmembrane helix</keyword>
<dbReference type="HOGENOM" id="CLU_3127835_0_0_1"/>
<keyword evidence="3" id="KW-1185">Reference proteome</keyword>
<dbReference type="InParanoid" id="K3XTL6"/>
<evidence type="ECO:0000256" key="1">
    <source>
        <dbReference type="SAM" id="Phobius"/>
    </source>
</evidence>
<reference evidence="2" key="2">
    <citation type="submission" date="2018-08" db="UniProtKB">
        <authorList>
            <consortium name="EnsemblPlants"/>
        </authorList>
    </citation>
    <scope>IDENTIFICATION</scope>
    <source>
        <strain evidence="2">Yugu1</strain>
    </source>
</reference>
<dbReference type="EMBL" id="AGNK02003258">
    <property type="status" value="NOT_ANNOTATED_CDS"/>
    <property type="molecule type" value="Genomic_DNA"/>
</dbReference>
<evidence type="ECO:0000313" key="3">
    <source>
        <dbReference type="Proteomes" id="UP000004995"/>
    </source>
</evidence>
<feature type="transmembrane region" description="Helical" evidence="1">
    <location>
        <begin position="29"/>
        <end position="47"/>
    </location>
</feature>
<sequence>MVLLSNISRTLLMEGRSAGMNCMHHKPTIIIFLTSSVVPLLISQAVAPQN</sequence>
<organism evidence="2 3">
    <name type="scientific">Setaria italica</name>
    <name type="common">Foxtail millet</name>
    <name type="synonym">Panicum italicum</name>
    <dbReference type="NCBI Taxonomy" id="4555"/>
    <lineage>
        <taxon>Eukaryota</taxon>
        <taxon>Viridiplantae</taxon>
        <taxon>Streptophyta</taxon>
        <taxon>Embryophyta</taxon>
        <taxon>Tracheophyta</taxon>
        <taxon>Spermatophyta</taxon>
        <taxon>Magnoliopsida</taxon>
        <taxon>Liliopsida</taxon>
        <taxon>Poales</taxon>
        <taxon>Poaceae</taxon>
        <taxon>PACMAD clade</taxon>
        <taxon>Panicoideae</taxon>
        <taxon>Panicodae</taxon>
        <taxon>Paniceae</taxon>
        <taxon>Cenchrinae</taxon>
        <taxon>Setaria</taxon>
    </lineage>
</organism>
<keyword evidence="1" id="KW-0812">Transmembrane</keyword>
<dbReference type="EnsemblPlants" id="KQL06530">
    <property type="protein sequence ID" value="KQL06530"/>
    <property type="gene ID" value="SETIT_005273mg"/>
</dbReference>
<dbReference type="Gramene" id="KQL06530">
    <property type="protein sequence ID" value="KQL06530"/>
    <property type="gene ID" value="SETIT_005273mg"/>
</dbReference>
<proteinExistence type="predicted"/>
<name>K3XTL6_SETIT</name>
<dbReference type="AlphaFoldDB" id="K3XTL6"/>
<protein>
    <submittedName>
        <fullName evidence="2">Uncharacterized protein</fullName>
    </submittedName>
</protein>
<dbReference type="Proteomes" id="UP000004995">
    <property type="component" value="Unassembled WGS sequence"/>
</dbReference>